<evidence type="ECO:0000256" key="5">
    <source>
        <dbReference type="ARBA" id="ARBA00022741"/>
    </source>
</evidence>
<organism evidence="10 11">
    <name type="scientific">Paragemmobacter aquarius</name>
    <dbReference type="NCBI Taxonomy" id="2169400"/>
    <lineage>
        <taxon>Bacteria</taxon>
        <taxon>Pseudomonadati</taxon>
        <taxon>Pseudomonadota</taxon>
        <taxon>Alphaproteobacteria</taxon>
        <taxon>Rhodobacterales</taxon>
        <taxon>Paracoccaceae</taxon>
        <taxon>Paragemmobacter</taxon>
    </lineage>
</organism>
<dbReference type="InterPro" id="IPR005836">
    <property type="entry name" value="ADP_Glu_pyroP_CS"/>
</dbReference>
<dbReference type="EMBL" id="CP028919">
    <property type="protein sequence ID" value="AWB50687.1"/>
    <property type="molecule type" value="Genomic_DNA"/>
</dbReference>
<keyword evidence="4 10" id="KW-0548">Nucleotidyltransferase</keyword>
<dbReference type="GO" id="GO:0008878">
    <property type="term" value="F:glucose-1-phosphate adenylyltransferase activity"/>
    <property type="evidence" value="ECO:0007669"/>
    <property type="project" value="InterPro"/>
</dbReference>
<evidence type="ECO:0000256" key="8">
    <source>
        <dbReference type="ARBA" id="ARBA00023277"/>
    </source>
</evidence>
<evidence type="ECO:0000256" key="3">
    <source>
        <dbReference type="ARBA" id="ARBA00022679"/>
    </source>
</evidence>
<evidence type="ECO:0000256" key="6">
    <source>
        <dbReference type="ARBA" id="ARBA00022840"/>
    </source>
</evidence>
<dbReference type="PANTHER" id="PTHR43523">
    <property type="entry name" value="GLUCOSE-1-PHOSPHATE ADENYLYLTRANSFERASE-RELATED"/>
    <property type="match status" value="1"/>
</dbReference>
<evidence type="ECO:0000256" key="7">
    <source>
        <dbReference type="ARBA" id="ARBA00023056"/>
    </source>
</evidence>
<dbReference type="PANTHER" id="PTHR43523:SF2">
    <property type="entry name" value="GLUCOSE-1-PHOSPHATE ADENYLYLTRANSFERASE"/>
    <property type="match status" value="1"/>
</dbReference>
<reference evidence="10 11" key="1">
    <citation type="submission" date="2018-04" db="EMBL/GenBank/DDBJ databases">
        <title>Genome sequencing of Gemmobacter.</title>
        <authorList>
            <person name="Yi H."/>
            <person name="Baek M.-G."/>
        </authorList>
    </citation>
    <scope>NUCLEOTIDE SEQUENCE [LARGE SCALE GENOMIC DNA]</scope>
    <source>
        <strain evidence="10 11">HYN0069</strain>
        <plasmid evidence="11">Plasmid unnamed1</plasmid>
    </source>
</reference>
<keyword evidence="8" id="KW-0119">Carbohydrate metabolism</keyword>
<dbReference type="KEGG" id="geh:HYN69_19075"/>
<sequence>MTVSLLAQTGMIGAGPDGLVAVLLAGGRGSRLGDLTARQSKPAVEFTGGRRIVDFVMGNAIQSGIDAMIVCTQWQPDTLVAHLRAHWAAGFARGLVFRDGADVAQSGGYLGTAHAVACNAAELDGAGAREVLVLAADHIYAMDYREMVAVHRAVGLPVTVAALPVAREAARSFGVFETRGPCHAVRFLEKPDDPPAMFGNPDRALISMGIYIFNWAWLRDVIGQDATGSCQVPLDFGNDLLPRAVERGEVGVYCFSTPGVEEPPYWRDVGTVSALTDARADLAGDNPPIPLPVYPVAASGSG</sequence>
<dbReference type="InterPro" id="IPR011831">
    <property type="entry name" value="ADP-Glc_PPase"/>
</dbReference>
<keyword evidence="6" id="KW-0067">ATP-binding</keyword>
<dbReference type="PROSITE" id="PS00808">
    <property type="entry name" value="ADP_GLC_PYROPHOSPH_1"/>
    <property type="match status" value="1"/>
</dbReference>
<dbReference type="InterPro" id="IPR029044">
    <property type="entry name" value="Nucleotide-diphossugar_trans"/>
</dbReference>
<comment type="similarity">
    <text evidence="1">Belongs to the bacterial/plant glucose-1-phosphate adenylyltransferase family.</text>
</comment>
<gene>
    <name evidence="10" type="ORF">HYN69_19075</name>
</gene>
<accession>A0A2S0USA5</accession>
<keyword evidence="2" id="KW-0321">Glycogen metabolism</keyword>
<feature type="domain" description="Nucleotidyl transferase" evidence="9">
    <location>
        <begin position="21"/>
        <end position="282"/>
    </location>
</feature>
<keyword evidence="10" id="KW-0614">Plasmid</keyword>
<evidence type="ECO:0000313" key="11">
    <source>
        <dbReference type="Proteomes" id="UP000244496"/>
    </source>
</evidence>
<evidence type="ECO:0000256" key="1">
    <source>
        <dbReference type="ARBA" id="ARBA00010443"/>
    </source>
</evidence>
<keyword evidence="3 10" id="KW-0808">Transferase</keyword>
<dbReference type="GO" id="GO:0005978">
    <property type="term" value="P:glycogen biosynthetic process"/>
    <property type="evidence" value="ECO:0007669"/>
    <property type="project" value="UniProtKB-KW"/>
</dbReference>
<keyword evidence="5" id="KW-0547">Nucleotide-binding</keyword>
<evidence type="ECO:0000259" key="9">
    <source>
        <dbReference type="Pfam" id="PF00483"/>
    </source>
</evidence>
<protein>
    <submittedName>
        <fullName evidence="10">Glucose-1-phosphate adenylyltransferase</fullName>
    </submittedName>
</protein>
<dbReference type="GO" id="GO:0005524">
    <property type="term" value="F:ATP binding"/>
    <property type="evidence" value="ECO:0007669"/>
    <property type="project" value="UniProtKB-KW"/>
</dbReference>
<proteinExistence type="inferred from homology"/>
<dbReference type="Gene3D" id="3.90.550.10">
    <property type="entry name" value="Spore Coat Polysaccharide Biosynthesis Protein SpsA, Chain A"/>
    <property type="match status" value="1"/>
</dbReference>
<geneLocation type="plasmid" evidence="10">
    <name>unnamed1</name>
</geneLocation>
<evidence type="ECO:0000256" key="4">
    <source>
        <dbReference type="ARBA" id="ARBA00022695"/>
    </source>
</evidence>
<keyword evidence="7" id="KW-0320">Glycogen biosynthesis</keyword>
<evidence type="ECO:0000313" key="10">
    <source>
        <dbReference type="EMBL" id="AWB50687.1"/>
    </source>
</evidence>
<dbReference type="AlphaFoldDB" id="A0A2S0USA5"/>
<keyword evidence="11" id="KW-1185">Reference proteome</keyword>
<dbReference type="Proteomes" id="UP000244496">
    <property type="component" value="Plasmid unnamed1"/>
</dbReference>
<evidence type="ECO:0000256" key="2">
    <source>
        <dbReference type="ARBA" id="ARBA00022600"/>
    </source>
</evidence>
<name>A0A2S0USA5_9RHOB</name>
<dbReference type="SUPFAM" id="SSF53448">
    <property type="entry name" value="Nucleotide-diphospho-sugar transferases"/>
    <property type="match status" value="1"/>
</dbReference>
<dbReference type="InterPro" id="IPR005835">
    <property type="entry name" value="NTP_transferase_dom"/>
</dbReference>
<dbReference type="Pfam" id="PF00483">
    <property type="entry name" value="NTP_transferase"/>
    <property type="match status" value="1"/>
</dbReference>